<dbReference type="InterPro" id="IPR045738">
    <property type="entry name" value="DUF6088"/>
</dbReference>
<organism evidence="1 2">
    <name type="scientific">Segatella copri</name>
    <dbReference type="NCBI Taxonomy" id="165179"/>
    <lineage>
        <taxon>Bacteria</taxon>
        <taxon>Pseudomonadati</taxon>
        <taxon>Bacteroidota</taxon>
        <taxon>Bacteroidia</taxon>
        <taxon>Bacteroidales</taxon>
        <taxon>Prevotellaceae</taxon>
        <taxon>Segatella</taxon>
    </lineage>
</organism>
<proteinExistence type="predicted"/>
<dbReference type="RefSeq" id="WP_153093110.1">
    <property type="nucleotide sequence ID" value="NZ_JAHOEO010000016.1"/>
</dbReference>
<reference evidence="2" key="1">
    <citation type="submission" date="2019-09" db="EMBL/GenBank/DDBJ databases">
        <title>Distinct polysaccharide growth profiles of human intestinal Prevotella copri isolates.</title>
        <authorList>
            <person name="Fehlner-Peach H."/>
            <person name="Magnabosco C."/>
            <person name="Raghavan V."/>
            <person name="Scher J.U."/>
            <person name="Tett A."/>
            <person name="Cox L.M."/>
            <person name="Gottsegen C."/>
            <person name="Watters A."/>
            <person name="Wiltshire- Gordon J.D."/>
            <person name="Segata N."/>
            <person name="Bonneau R."/>
            <person name="Littman D.R."/>
        </authorList>
    </citation>
    <scope>NUCLEOTIDE SEQUENCE [LARGE SCALE GENOMIC DNA]</scope>
    <source>
        <strain evidence="2">BU41712</strain>
    </source>
</reference>
<accession>A0AA90VDG8</accession>
<gene>
    <name evidence="1" type="ORF">F7D71_10085</name>
</gene>
<protein>
    <submittedName>
        <fullName evidence="1">Uncharacterized protein</fullName>
    </submittedName>
</protein>
<name>A0AA90VDG8_9BACT</name>
<sequence>MIVENVCKVFYIKKVNLIGSMLRISLIFCIFAPLKKGNDMAEIANRIYETSEGQILFISDFSDINDNEKVVSRALSVEEKKGNIVRLANGVYLRPKNTRFGIVYPSIDEMVMAIAQRDKVQIQPSGVTALNKLGLSTQVPTKYTYLTSGSGRVLTLGNRTIELKRSVPKNFAFQTVLAALLVQALRTLGQKNVGNQELSTIRKLVNEEEHKDLFVQDLTLMPVWMRKLITDIIDKNEHYDTLVKSHNR</sequence>
<evidence type="ECO:0000313" key="2">
    <source>
        <dbReference type="Proteomes" id="UP000423156"/>
    </source>
</evidence>
<dbReference type="EMBL" id="VZBZ01000135">
    <property type="protein sequence ID" value="MQN78193.1"/>
    <property type="molecule type" value="Genomic_DNA"/>
</dbReference>
<comment type="caution">
    <text evidence="1">The sequence shown here is derived from an EMBL/GenBank/DDBJ whole genome shotgun (WGS) entry which is preliminary data.</text>
</comment>
<dbReference type="Pfam" id="PF19570">
    <property type="entry name" value="DUF6088"/>
    <property type="match status" value="1"/>
</dbReference>
<evidence type="ECO:0000313" key="1">
    <source>
        <dbReference type="EMBL" id="MQN78193.1"/>
    </source>
</evidence>
<dbReference type="AlphaFoldDB" id="A0AA90VDG8"/>
<dbReference type="Proteomes" id="UP000423156">
    <property type="component" value="Unassembled WGS sequence"/>
</dbReference>